<accession>A0A6A5HST7</accession>
<keyword evidence="2" id="KW-0732">Signal</keyword>
<name>A0A6A5HST7_CAERE</name>
<proteinExistence type="predicted"/>
<dbReference type="RefSeq" id="XP_003111299.2">
    <property type="nucleotide sequence ID" value="XM_003111251.2"/>
</dbReference>
<dbReference type="SUPFAM" id="SSF47862">
    <property type="entry name" value="Saposin"/>
    <property type="match status" value="1"/>
</dbReference>
<dbReference type="EMBL" id="WUAV01000001">
    <property type="protein sequence ID" value="KAF1769283.1"/>
    <property type="molecule type" value="Genomic_DNA"/>
</dbReference>
<dbReference type="GeneID" id="9810973"/>
<evidence type="ECO:0000313" key="4">
    <source>
        <dbReference type="EMBL" id="KAF1769283.1"/>
    </source>
</evidence>
<dbReference type="PROSITE" id="PS50015">
    <property type="entry name" value="SAP_B"/>
    <property type="match status" value="1"/>
</dbReference>
<dbReference type="Gene3D" id="1.10.225.10">
    <property type="entry name" value="Saposin-like"/>
    <property type="match status" value="1"/>
</dbReference>
<feature type="signal peptide" evidence="2">
    <location>
        <begin position="1"/>
        <end position="21"/>
    </location>
</feature>
<protein>
    <recommendedName>
        <fullName evidence="3">Saposin B-type domain-containing protein</fullName>
    </recommendedName>
</protein>
<reference evidence="4 5" key="1">
    <citation type="submission" date="2019-12" db="EMBL/GenBank/DDBJ databases">
        <title>Chromosome-level assembly of the Caenorhabditis remanei genome.</title>
        <authorList>
            <person name="Teterina A.A."/>
            <person name="Willis J.H."/>
            <person name="Phillips P.C."/>
        </authorList>
    </citation>
    <scope>NUCLEOTIDE SEQUENCE [LARGE SCALE GENOMIC DNA]</scope>
    <source>
        <strain evidence="4 5">PX506</strain>
        <tissue evidence="4">Whole organism</tissue>
    </source>
</reference>
<gene>
    <name evidence="4" type="ORF">GCK72_001099</name>
</gene>
<dbReference type="KEGG" id="crq:GCK72_001099"/>
<dbReference type="AlphaFoldDB" id="A0A6A5HST7"/>
<dbReference type="Proteomes" id="UP000483820">
    <property type="component" value="Chromosome I"/>
</dbReference>
<feature type="chain" id="PRO_5025647557" description="Saposin B-type domain-containing protein" evidence="2">
    <location>
        <begin position="22"/>
        <end position="107"/>
    </location>
</feature>
<dbReference type="SMART" id="SM00741">
    <property type="entry name" value="SapB"/>
    <property type="match status" value="1"/>
</dbReference>
<evidence type="ECO:0000256" key="1">
    <source>
        <dbReference type="ARBA" id="ARBA00023157"/>
    </source>
</evidence>
<evidence type="ECO:0000259" key="3">
    <source>
        <dbReference type="PROSITE" id="PS50015"/>
    </source>
</evidence>
<keyword evidence="1" id="KW-1015">Disulfide bond</keyword>
<feature type="domain" description="Saposin B-type" evidence="3">
    <location>
        <begin position="29"/>
        <end position="107"/>
    </location>
</feature>
<evidence type="ECO:0000313" key="5">
    <source>
        <dbReference type="Proteomes" id="UP000483820"/>
    </source>
</evidence>
<dbReference type="CTD" id="9810973"/>
<sequence length="107" mass="11585">MFRPSLLAVLVVLISTPIINSFVVPPSQATLACITCVATVKGVEAKVLSEGGHVAKNDVDSICLKEVPTHSAEHLCEEYGEHEIDVMVTLIKKDVPPKMICQELNKC</sequence>
<dbReference type="InterPro" id="IPR008139">
    <property type="entry name" value="SaposinB_dom"/>
</dbReference>
<dbReference type="PROSITE" id="PS51257">
    <property type="entry name" value="PROKAR_LIPOPROTEIN"/>
    <property type="match status" value="1"/>
</dbReference>
<dbReference type="InterPro" id="IPR011001">
    <property type="entry name" value="Saposin-like"/>
</dbReference>
<comment type="caution">
    <text evidence="4">The sequence shown here is derived from an EMBL/GenBank/DDBJ whole genome shotgun (WGS) entry which is preliminary data.</text>
</comment>
<evidence type="ECO:0000256" key="2">
    <source>
        <dbReference type="SAM" id="SignalP"/>
    </source>
</evidence>
<organism evidence="4 5">
    <name type="scientific">Caenorhabditis remanei</name>
    <name type="common">Caenorhabditis vulgaris</name>
    <dbReference type="NCBI Taxonomy" id="31234"/>
    <lineage>
        <taxon>Eukaryota</taxon>
        <taxon>Metazoa</taxon>
        <taxon>Ecdysozoa</taxon>
        <taxon>Nematoda</taxon>
        <taxon>Chromadorea</taxon>
        <taxon>Rhabditida</taxon>
        <taxon>Rhabditina</taxon>
        <taxon>Rhabditomorpha</taxon>
        <taxon>Rhabditoidea</taxon>
        <taxon>Rhabditidae</taxon>
        <taxon>Peloderinae</taxon>
        <taxon>Caenorhabditis</taxon>
    </lineage>
</organism>